<comment type="similarity">
    <text evidence="1">Belongs to the sel-1 family.</text>
</comment>
<dbReference type="AlphaFoldDB" id="L1JKL9"/>
<dbReference type="InterPro" id="IPR050767">
    <property type="entry name" value="Sel1_AlgK"/>
</dbReference>
<dbReference type="Pfam" id="PF08238">
    <property type="entry name" value="Sel1"/>
    <property type="match status" value="4"/>
</dbReference>
<accession>L1JKL9</accession>
<organism evidence="3">
    <name type="scientific">Guillardia theta (strain CCMP2712)</name>
    <name type="common">Cryptophyte</name>
    <dbReference type="NCBI Taxonomy" id="905079"/>
    <lineage>
        <taxon>Eukaryota</taxon>
        <taxon>Cryptophyceae</taxon>
        <taxon>Pyrenomonadales</taxon>
        <taxon>Geminigeraceae</taxon>
        <taxon>Guillardia</taxon>
    </lineage>
</organism>
<reference evidence="5" key="2">
    <citation type="submission" date="2012-11" db="EMBL/GenBank/DDBJ databases">
        <authorList>
            <person name="Kuo A."/>
            <person name="Curtis B.A."/>
            <person name="Tanifuji G."/>
            <person name="Burki F."/>
            <person name="Gruber A."/>
            <person name="Irimia M."/>
            <person name="Maruyama S."/>
            <person name="Arias M.C."/>
            <person name="Ball S.G."/>
            <person name="Gile G.H."/>
            <person name="Hirakawa Y."/>
            <person name="Hopkins J.F."/>
            <person name="Rensing S.A."/>
            <person name="Schmutz J."/>
            <person name="Symeonidi A."/>
            <person name="Elias M."/>
            <person name="Eveleigh R.J."/>
            <person name="Herman E.K."/>
            <person name="Klute M.J."/>
            <person name="Nakayama T."/>
            <person name="Obornik M."/>
            <person name="Reyes-Prieto A."/>
            <person name="Armbrust E.V."/>
            <person name="Aves S.J."/>
            <person name="Beiko R.G."/>
            <person name="Coutinho P."/>
            <person name="Dacks J.B."/>
            <person name="Durnford D.G."/>
            <person name="Fast N.M."/>
            <person name="Green B.R."/>
            <person name="Grisdale C."/>
            <person name="Hempe F."/>
            <person name="Henrissat B."/>
            <person name="Hoppner M.P."/>
            <person name="Ishida K.-I."/>
            <person name="Kim E."/>
            <person name="Koreny L."/>
            <person name="Kroth P.G."/>
            <person name="Liu Y."/>
            <person name="Malik S.-B."/>
            <person name="Maier U.G."/>
            <person name="McRose D."/>
            <person name="Mock T."/>
            <person name="Neilson J.A."/>
            <person name="Onodera N.T."/>
            <person name="Poole A.M."/>
            <person name="Pritham E.J."/>
            <person name="Richards T.A."/>
            <person name="Rocap G."/>
            <person name="Roy S.W."/>
            <person name="Sarai C."/>
            <person name="Schaack S."/>
            <person name="Shirato S."/>
            <person name="Slamovits C.H."/>
            <person name="Spencer D.F."/>
            <person name="Suzuki S."/>
            <person name="Worden A.Z."/>
            <person name="Zauner S."/>
            <person name="Barry K."/>
            <person name="Bell C."/>
            <person name="Bharti A.K."/>
            <person name="Crow J.A."/>
            <person name="Grimwood J."/>
            <person name="Kramer R."/>
            <person name="Lindquist E."/>
            <person name="Lucas S."/>
            <person name="Salamov A."/>
            <person name="McFadden G.I."/>
            <person name="Lane C.E."/>
            <person name="Keeling P.J."/>
            <person name="Gray M.W."/>
            <person name="Grigoriev I.V."/>
            <person name="Archibald J.M."/>
        </authorList>
    </citation>
    <scope>NUCLEOTIDE SEQUENCE</scope>
    <source>
        <strain evidence="5">CCMP2712</strain>
    </source>
</reference>
<name>L1JKL9_GUITC</name>
<evidence type="ECO:0000313" key="5">
    <source>
        <dbReference type="Proteomes" id="UP000011087"/>
    </source>
</evidence>
<reference evidence="3 5" key="1">
    <citation type="journal article" date="2012" name="Nature">
        <title>Algal genomes reveal evolutionary mosaicism and the fate of nucleomorphs.</title>
        <authorList>
            <consortium name="DOE Joint Genome Institute"/>
            <person name="Curtis B.A."/>
            <person name="Tanifuji G."/>
            <person name="Burki F."/>
            <person name="Gruber A."/>
            <person name="Irimia M."/>
            <person name="Maruyama S."/>
            <person name="Arias M.C."/>
            <person name="Ball S.G."/>
            <person name="Gile G.H."/>
            <person name="Hirakawa Y."/>
            <person name="Hopkins J.F."/>
            <person name="Kuo A."/>
            <person name="Rensing S.A."/>
            <person name="Schmutz J."/>
            <person name="Symeonidi A."/>
            <person name="Elias M."/>
            <person name="Eveleigh R.J."/>
            <person name="Herman E.K."/>
            <person name="Klute M.J."/>
            <person name="Nakayama T."/>
            <person name="Obornik M."/>
            <person name="Reyes-Prieto A."/>
            <person name="Armbrust E.V."/>
            <person name="Aves S.J."/>
            <person name="Beiko R.G."/>
            <person name="Coutinho P."/>
            <person name="Dacks J.B."/>
            <person name="Durnford D.G."/>
            <person name="Fast N.M."/>
            <person name="Green B.R."/>
            <person name="Grisdale C.J."/>
            <person name="Hempel F."/>
            <person name="Henrissat B."/>
            <person name="Hoppner M.P."/>
            <person name="Ishida K."/>
            <person name="Kim E."/>
            <person name="Koreny L."/>
            <person name="Kroth P.G."/>
            <person name="Liu Y."/>
            <person name="Malik S.B."/>
            <person name="Maier U.G."/>
            <person name="McRose D."/>
            <person name="Mock T."/>
            <person name="Neilson J.A."/>
            <person name="Onodera N.T."/>
            <person name="Poole A.M."/>
            <person name="Pritham E.J."/>
            <person name="Richards T.A."/>
            <person name="Rocap G."/>
            <person name="Roy S.W."/>
            <person name="Sarai C."/>
            <person name="Schaack S."/>
            <person name="Shirato S."/>
            <person name="Slamovits C.H."/>
            <person name="Spencer D.F."/>
            <person name="Suzuki S."/>
            <person name="Worden A.Z."/>
            <person name="Zauner S."/>
            <person name="Barry K."/>
            <person name="Bell C."/>
            <person name="Bharti A.K."/>
            <person name="Crow J.A."/>
            <person name="Grimwood J."/>
            <person name="Kramer R."/>
            <person name="Lindquist E."/>
            <person name="Lucas S."/>
            <person name="Salamov A."/>
            <person name="McFadden G.I."/>
            <person name="Lane C.E."/>
            <person name="Keeling P.J."/>
            <person name="Gray M.W."/>
            <person name="Grigoriev I.V."/>
            <person name="Archibald J.M."/>
        </authorList>
    </citation>
    <scope>NUCLEOTIDE SEQUENCE</scope>
    <source>
        <strain evidence="3 5">CCMP2712</strain>
    </source>
</reference>
<feature type="signal peptide" evidence="2">
    <location>
        <begin position="1"/>
        <end position="24"/>
    </location>
</feature>
<keyword evidence="5" id="KW-1185">Reference proteome</keyword>
<dbReference type="HOGENOM" id="CLU_964567_0_0_1"/>
<dbReference type="Proteomes" id="UP000011087">
    <property type="component" value="Unassembled WGS sequence"/>
</dbReference>
<proteinExistence type="inferred from homology"/>
<evidence type="ECO:0000313" key="3">
    <source>
        <dbReference type="EMBL" id="EKX48852.1"/>
    </source>
</evidence>
<evidence type="ECO:0000313" key="4">
    <source>
        <dbReference type="EnsemblProtists" id="EKX48852"/>
    </source>
</evidence>
<dbReference type="Gene3D" id="1.25.40.10">
    <property type="entry name" value="Tetratricopeptide repeat domain"/>
    <property type="match status" value="1"/>
</dbReference>
<dbReference type="STRING" id="905079.L1JKL9"/>
<dbReference type="GeneID" id="17305414"/>
<gene>
    <name evidence="3" type="ORF">GUITHDRAFT_136508</name>
</gene>
<dbReference type="RefSeq" id="XP_005835832.1">
    <property type="nucleotide sequence ID" value="XM_005835775.1"/>
</dbReference>
<dbReference type="eggNOG" id="KOG1550">
    <property type="taxonomic scope" value="Eukaryota"/>
</dbReference>
<dbReference type="InterPro" id="IPR006597">
    <property type="entry name" value="Sel1-like"/>
</dbReference>
<dbReference type="SUPFAM" id="SSF81901">
    <property type="entry name" value="HCP-like"/>
    <property type="match status" value="1"/>
</dbReference>
<dbReference type="EMBL" id="JH992984">
    <property type="protein sequence ID" value="EKX48852.1"/>
    <property type="molecule type" value="Genomic_DNA"/>
</dbReference>
<feature type="chain" id="PRO_5008771477" evidence="2">
    <location>
        <begin position="25"/>
        <end position="289"/>
    </location>
</feature>
<dbReference type="SMART" id="SM00671">
    <property type="entry name" value="SEL1"/>
    <property type="match status" value="4"/>
</dbReference>
<dbReference type="OrthoDB" id="2384430at2759"/>
<dbReference type="InterPro" id="IPR011990">
    <property type="entry name" value="TPR-like_helical_dom_sf"/>
</dbReference>
<reference evidence="4" key="3">
    <citation type="submission" date="2016-03" db="UniProtKB">
        <authorList>
            <consortium name="EnsemblProtists"/>
        </authorList>
    </citation>
    <scope>IDENTIFICATION</scope>
</reference>
<dbReference type="KEGG" id="gtt:GUITHDRAFT_136508"/>
<dbReference type="PANTHER" id="PTHR11102">
    <property type="entry name" value="SEL-1-LIKE PROTEIN"/>
    <property type="match status" value="1"/>
</dbReference>
<dbReference type="PaxDb" id="55529-EKX48852"/>
<dbReference type="PANTHER" id="PTHR11102:SF160">
    <property type="entry name" value="ERAD-ASSOCIATED E3 UBIQUITIN-PROTEIN LIGASE COMPONENT HRD3"/>
    <property type="match status" value="1"/>
</dbReference>
<dbReference type="EnsemblProtists" id="EKX48852">
    <property type="protein sequence ID" value="EKX48852"/>
    <property type="gene ID" value="GUITHDRAFT_136508"/>
</dbReference>
<sequence>MRPSELWVLLAIIFTCQEVGRTETTKFAAAPDRLQQQDLDRKVLMSLMNTLHEQAEDGNATATRLLGCCVSLQSSRASDLTLAFRCFLTASQLGDVDSKFNLAVCYAAGRGVRQDQYKASKLFLEVADAGDAEVAGRARVLEAQYVMGKRFAEGKGCEQDIERSNELLLLAAQAGHRAASFNIAWRFMKGKGMRLRKEIQPFYLGGGTAKLLTNASKKLANTHGPDPVEAEKWFEQSATSGYAKSLYNLCNIRRKADKQVIQGSTLRLLILAAKNDYPRAQVSSPSATS</sequence>
<evidence type="ECO:0000256" key="1">
    <source>
        <dbReference type="ARBA" id="ARBA00038101"/>
    </source>
</evidence>
<protein>
    <submittedName>
        <fullName evidence="3 4">Uncharacterized protein</fullName>
    </submittedName>
</protein>
<keyword evidence="2" id="KW-0732">Signal</keyword>
<evidence type="ECO:0000256" key="2">
    <source>
        <dbReference type="SAM" id="SignalP"/>
    </source>
</evidence>